<dbReference type="InterPro" id="IPR033457">
    <property type="entry name" value="DUF5133"/>
</dbReference>
<sequence>MTEDETVARAIGMIMAITPCSARDARLVLASAAAAAHVSDAELAAAMTAATEGVATPVHVERALRHAVECARSPESPAPAVAAPVAMRASRAGTEEVLIRFRACQARLAAEPGSEQARREMDDVTYTLCVLMGRSRAHEAVLVAQDRLATFT</sequence>
<dbReference type="EMBL" id="JBBKAM010000002">
    <property type="protein sequence ID" value="MEJ8640853.1"/>
    <property type="molecule type" value="Genomic_DNA"/>
</dbReference>
<comment type="caution">
    <text evidence="1">The sequence shown here is derived from an EMBL/GenBank/DDBJ whole genome shotgun (WGS) entry which is preliminary data.</text>
</comment>
<accession>A0ABU8U0X3</accession>
<evidence type="ECO:0000313" key="1">
    <source>
        <dbReference type="EMBL" id="MEJ8640853.1"/>
    </source>
</evidence>
<name>A0ABU8U0X3_9ACTN</name>
<dbReference type="Proteomes" id="UP001382904">
    <property type="component" value="Unassembled WGS sequence"/>
</dbReference>
<protein>
    <submittedName>
        <fullName evidence="1">DUF5133 domain-containing protein</fullName>
    </submittedName>
</protein>
<reference evidence="1 2" key="1">
    <citation type="submission" date="2024-03" db="EMBL/GenBank/DDBJ databases">
        <title>Novel Streptomyces species of biotechnological and ecological value are a feature of Machair soil.</title>
        <authorList>
            <person name="Prole J.R."/>
            <person name="Goodfellow M."/>
            <person name="Allenby N."/>
            <person name="Ward A.C."/>
        </authorList>
    </citation>
    <scope>NUCLEOTIDE SEQUENCE [LARGE SCALE GENOMIC DNA]</scope>
    <source>
        <strain evidence="1 2">MS1.HAVA.3</strain>
    </source>
</reference>
<gene>
    <name evidence="1" type="ORF">WKI68_04080</name>
</gene>
<organism evidence="1 2">
    <name type="scientific">Streptomyces caledonius</name>
    <dbReference type="NCBI Taxonomy" id="3134107"/>
    <lineage>
        <taxon>Bacteria</taxon>
        <taxon>Bacillati</taxon>
        <taxon>Actinomycetota</taxon>
        <taxon>Actinomycetes</taxon>
        <taxon>Kitasatosporales</taxon>
        <taxon>Streptomycetaceae</taxon>
        <taxon>Streptomyces</taxon>
    </lineage>
</organism>
<keyword evidence="2" id="KW-1185">Reference proteome</keyword>
<dbReference type="Pfam" id="PF17196">
    <property type="entry name" value="DUF5133"/>
    <property type="match status" value="1"/>
</dbReference>
<proteinExistence type="predicted"/>
<evidence type="ECO:0000313" key="2">
    <source>
        <dbReference type="Proteomes" id="UP001382904"/>
    </source>
</evidence>